<evidence type="ECO:0000256" key="7">
    <source>
        <dbReference type="SAM" id="Phobius"/>
    </source>
</evidence>
<proteinExistence type="predicted"/>
<name>A0A166WAW1_9HYPO</name>
<protein>
    <submittedName>
        <fullName evidence="9">Major facilitator superfamily domain, general substrate transporter</fullName>
    </submittedName>
</protein>
<comment type="caution">
    <text evidence="9">The sequence shown here is derived from an EMBL/GenBank/DDBJ whole genome shotgun (WGS) entry which is preliminary data.</text>
</comment>
<dbReference type="CDD" id="cd17323">
    <property type="entry name" value="MFS_Tpo1_MDR_like"/>
    <property type="match status" value="1"/>
</dbReference>
<feature type="transmembrane region" description="Helical" evidence="7">
    <location>
        <begin position="108"/>
        <end position="128"/>
    </location>
</feature>
<reference evidence="9 10" key="1">
    <citation type="journal article" date="2016" name="Genome Biol. Evol.">
        <title>Divergent and convergent evolution of fungal pathogenicity.</title>
        <authorList>
            <person name="Shang Y."/>
            <person name="Xiao G."/>
            <person name="Zheng P."/>
            <person name="Cen K."/>
            <person name="Zhan S."/>
            <person name="Wang C."/>
        </authorList>
    </citation>
    <scope>NUCLEOTIDE SEQUENCE [LARGE SCALE GENOMIC DNA]</scope>
    <source>
        <strain evidence="9 10">RCEF 3172</strain>
    </source>
</reference>
<gene>
    <name evidence="9" type="ORF">BBO_09184</name>
</gene>
<evidence type="ECO:0000256" key="5">
    <source>
        <dbReference type="ARBA" id="ARBA00023136"/>
    </source>
</evidence>
<dbReference type="Pfam" id="PF07690">
    <property type="entry name" value="MFS_1"/>
    <property type="match status" value="1"/>
</dbReference>
<keyword evidence="3 7" id="KW-0812">Transmembrane</keyword>
<dbReference type="Gene3D" id="1.20.1250.20">
    <property type="entry name" value="MFS general substrate transporter like domains"/>
    <property type="match status" value="1"/>
</dbReference>
<organism evidence="9 10">
    <name type="scientific">Beauveria brongniartii RCEF 3172</name>
    <dbReference type="NCBI Taxonomy" id="1081107"/>
    <lineage>
        <taxon>Eukaryota</taxon>
        <taxon>Fungi</taxon>
        <taxon>Dikarya</taxon>
        <taxon>Ascomycota</taxon>
        <taxon>Pezizomycotina</taxon>
        <taxon>Sordariomycetes</taxon>
        <taxon>Hypocreomycetidae</taxon>
        <taxon>Hypocreales</taxon>
        <taxon>Cordycipitaceae</taxon>
        <taxon>Beauveria</taxon>
        <taxon>Beauveria brongniartii</taxon>
    </lineage>
</organism>
<dbReference type="InterPro" id="IPR020846">
    <property type="entry name" value="MFS_dom"/>
</dbReference>
<dbReference type="GO" id="GO:0015203">
    <property type="term" value="F:polyamine transmembrane transporter activity"/>
    <property type="evidence" value="ECO:0007669"/>
    <property type="project" value="TreeGrafter"/>
</dbReference>
<dbReference type="PROSITE" id="PS50850">
    <property type="entry name" value="MFS"/>
    <property type="match status" value="1"/>
</dbReference>
<keyword evidence="2" id="KW-0813">Transport</keyword>
<feature type="transmembrane region" description="Helical" evidence="7">
    <location>
        <begin position="231"/>
        <end position="248"/>
    </location>
</feature>
<feature type="domain" description="Major facilitator superfamily (MFS) profile" evidence="8">
    <location>
        <begin position="74"/>
        <end position="514"/>
    </location>
</feature>
<feature type="transmembrane region" description="Helical" evidence="7">
    <location>
        <begin position="302"/>
        <end position="320"/>
    </location>
</feature>
<accession>A0A166WAW1</accession>
<dbReference type="Proteomes" id="UP000076863">
    <property type="component" value="Unassembled WGS sequence"/>
</dbReference>
<evidence type="ECO:0000256" key="4">
    <source>
        <dbReference type="ARBA" id="ARBA00022989"/>
    </source>
</evidence>
<dbReference type="FunFam" id="1.20.1250.20:FF:000172">
    <property type="entry name" value="MFS multidrug resistance transporter"/>
    <property type="match status" value="1"/>
</dbReference>
<feature type="transmembrane region" description="Helical" evidence="7">
    <location>
        <begin position="340"/>
        <end position="363"/>
    </location>
</feature>
<feature type="transmembrane region" description="Helical" evidence="7">
    <location>
        <begin position="422"/>
        <end position="445"/>
    </location>
</feature>
<feature type="transmembrane region" description="Helical" evidence="7">
    <location>
        <begin position="199"/>
        <end position="219"/>
    </location>
</feature>
<dbReference type="AlphaFoldDB" id="A0A166WAW1"/>
<evidence type="ECO:0000256" key="3">
    <source>
        <dbReference type="ARBA" id="ARBA00022692"/>
    </source>
</evidence>
<dbReference type="GO" id="GO:0010509">
    <property type="term" value="P:intracellular polyamine homeostasis"/>
    <property type="evidence" value="ECO:0007669"/>
    <property type="project" value="TreeGrafter"/>
</dbReference>
<feature type="transmembrane region" description="Helical" evidence="7">
    <location>
        <begin position="72"/>
        <end position="96"/>
    </location>
</feature>
<dbReference type="OrthoDB" id="3936150at2759"/>
<keyword evidence="10" id="KW-1185">Reference proteome</keyword>
<feature type="transmembrane region" description="Helical" evidence="7">
    <location>
        <begin position="399"/>
        <end position="416"/>
    </location>
</feature>
<sequence length="527" mass="57774">MAQSRDEPGSPANAPESHGEDTEVAIKELVQEAQKQKQQEQADTDFQKGCLSSLVLIPTIRDATDYSRPTKWALTVLVALAALSAPLGSNILLPVLKPISEYFHTSHTVVNLCIALYALAVAITPLWWSSMAETYGRRTVYLVTFLLLAVFNVLCAVSSSIGMFIAMRLLAGGACASVQAVGAGTVADLWEPQDRGKAMGIFSLGPMLGPLTAPIVGAALDSRWGWRSTQWFLVIYGVAIWAAMVVLLPETSTKYKLGVKPPVAVDEKQQQQQQQHNKNSSAARNAKALVGVLVSPMLSVRLLRYVPILIVVYYTSITFASNYLLNISVQGVFSRHPYDWPVMIVGLTYIPSSVGAAAGAILGGRWTDHCMKRGAKRDGRVDAATGKPIYHPQDRISENFWVAAIMYPAALLWYGWTVRENVFWIVPLIANFFFGFGFMLISSVTMTVMTEFVPGSTTTGVAVTNLVRNTLGCVAAVIADPLIHAIGNGWTFTMAFFVCILSGALMVFMKRNWEHWKKEMEVIRNMK</sequence>
<evidence type="ECO:0000313" key="10">
    <source>
        <dbReference type="Proteomes" id="UP000076863"/>
    </source>
</evidence>
<dbReference type="GO" id="GO:0005886">
    <property type="term" value="C:plasma membrane"/>
    <property type="evidence" value="ECO:0007669"/>
    <property type="project" value="TreeGrafter"/>
</dbReference>
<evidence type="ECO:0000256" key="1">
    <source>
        <dbReference type="ARBA" id="ARBA00004141"/>
    </source>
</evidence>
<dbReference type="PANTHER" id="PTHR23502:SF5">
    <property type="entry name" value="QUINIDINE RESISTANCE PROTEIN 3"/>
    <property type="match status" value="1"/>
</dbReference>
<dbReference type="SUPFAM" id="SSF103473">
    <property type="entry name" value="MFS general substrate transporter"/>
    <property type="match status" value="1"/>
</dbReference>
<keyword evidence="4 7" id="KW-1133">Transmembrane helix</keyword>
<evidence type="ECO:0000256" key="2">
    <source>
        <dbReference type="ARBA" id="ARBA00022448"/>
    </source>
</evidence>
<dbReference type="InterPro" id="IPR036259">
    <property type="entry name" value="MFS_trans_sf"/>
</dbReference>
<evidence type="ECO:0000313" key="9">
    <source>
        <dbReference type="EMBL" id="OAA34531.1"/>
    </source>
</evidence>
<comment type="subcellular location">
    <subcellularLocation>
        <location evidence="1">Membrane</location>
        <topology evidence="1">Multi-pass membrane protein</topology>
    </subcellularLocation>
</comment>
<feature type="transmembrane region" description="Helical" evidence="7">
    <location>
        <begin position="140"/>
        <end position="159"/>
    </location>
</feature>
<dbReference type="EMBL" id="AZHA01000052">
    <property type="protein sequence ID" value="OAA34531.1"/>
    <property type="molecule type" value="Genomic_DNA"/>
</dbReference>
<dbReference type="InterPro" id="IPR011701">
    <property type="entry name" value="MFS"/>
</dbReference>
<evidence type="ECO:0000256" key="6">
    <source>
        <dbReference type="SAM" id="MobiDB-lite"/>
    </source>
</evidence>
<dbReference type="PANTHER" id="PTHR23502">
    <property type="entry name" value="MAJOR FACILITATOR SUPERFAMILY"/>
    <property type="match status" value="1"/>
</dbReference>
<feature type="transmembrane region" description="Helical" evidence="7">
    <location>
        <begin position="489"/>
        <end position="508"/>
    </location>
</feature>
<keyword evidence="5 7" id="KW-0472">Membrane</keyword>
<evidence type="ECO:0000259" key="8">
    <source>
        <dbReference type="PROSITE" id="PS50850"/>
    </source>
</evidence>
<feature type="region of interest" description="Disordered" evidence="6">
    <location>
        <begin position="1"/>
        <end position="22"/>
    </location>
</feature>